<dbReference type="HOGENOM" id="CLU_165879_0_0_2"/>
<organism evidence="1 2">
    <name type="scientific">Methanosarcina barkeri str. Wiesmoor</name>
    <dbReference type="NCBI Taxonomy" id="1434109"/>
    <lineage>
        <taxon>Archaea</taxon>
        <taxon>Methanobacteriati</taxon>
        <taxon>Methanobacteriota</taxon>
        <taxon>Stenosarchaea group</taxon>
        <taxon>Methanomicrobia</taxon>
        <taxon>Methanosarcinales</taxon>
        <taxon>Methanosarcinaceae</taxon>
        <taxon>Methanosarcina</taxon>
    </lineage>
</organism>
<protein>
    <submittedName>
        <fullName evidence="1">Uncharacterized protein</fullName>
    </submittedName>
</protein>
<evidence type="ECO:0000313" key="2">
    <source>
        <dbReference type="Proteomes" id="UP000033038"/>
    </source>
</evidence>
<gene>
    <name evidence="1" type="ORF">MSBRW_2645</name>
</gene>
<proteinExistence type="predicted"/>
<dbReference type="RefSeq" id="WP_011307074.1">
    <property type="nucleotide sequence ID" value="NZ_CP009526.1"/>
</dbReference>
<sequence length="117" mass="13358">MGRKATNEIKDEPGEPMIARSKMGEATVSELEVKGIENLTPTEKKHLLLQLSRDRVKNSSAGPWEIIDVFRENWRTIKATLAQPVEIDVRDVGKDTLFRVSLDITQLERELETQELE</sequence>
<accession>A0A0E3QPL9</accession>
<dbReference type="GeneID" id="24824215"/>
<dbReference type="EMBL" id="CP009526">
    <property type="protein sequence ID" value="AKB51898.1"/>
    <property type="molecule type" value="Genomic_DNA"/>
</dbReference>
<evidence type="ECO:0000313" key="1">
    <source>
        <dbReference type="EMBL" id="AKB51898.1"/>
    </source>
</evidence>
<dbReference type="Proteomes" id="UP000033038">
    <property type="component" value="Chromosome"/>
</dbReference>
<reference evidence="1 2" key="1">
    <citation type="submission" date="2014-07" db="EMBL/GenBank/DDBJ databases">
        <title>Methanogenic archaea and the global carbon cycle.</title>
        <authorList>
            <person name="Henriksen J.R."/>
            <person name="Luke J."/>
            <person name="Reinhart S."/>
            <person name="Benedict M.N."/>
            <person name="Youngblut N.D."/>
            <person name="Metcalf M.E."/>
            <person name="Whitaker R.J."/>
            <person name="Metcalf W.W."/>
        </authorList>
    </citation>
    <scope>NUCLEOTIDE SEQUENCE [LARGE SCALE GENOMIC DNA]</scope>
    <source>
        <strain evidence="1 2">Wiesmoor</strain>
    </source>
</reference>
<dbReference type="AlphaFoldDB" id="A0A0E3QPL9"/>
<dbReference type="PATRIC" id="fig|1434109.4.peg.3443"/>
<dbReference type="KEGG" id="mbw:MSBRW_2645"/>
<name>A0A0E3QPL9_METBA</name>